<feature type="domain" description="Thioredoxin" evidence="6">
    <location>
        <begin position="231"/>
        <end position="390"/>
    </location>
</feature>
<keyword evidence="4" id="KW-0676">Redox-active center</keyword>
<dbReference type="GO" id="GO:0016491">
    <property type="term" value="F:oxidoreductase activity"/>
    <property type="evidence" value="ECO:0007669"/>
    <property type="project" value="InterPro"/>
</dbReference>
<dbReference type="GO" id="GO:0030313">
    <property type="term" value="C:cell envelope"/>
    <property type="evidence" value="ECO:0007669"/>
    <property type="project" value="UniProtKB-SubCell"/>
</dbReference>
<feature type="signal peptide" evidence="5">
    <location>
        <begin position="1"/>
        <end position="23"/>
    </location>
</feature>
<evidence type="ECO:0000313" key="8">
    <source>
        <dbReference type="Proteomes" id="UP000198598"/>
    </source>
</evidence>
<dbReference type="EMBL" id="FOLQ01000004">
    <property type="protein sequence ID" value="SFD23930.1"/>
    <property type="molecule type" value="Genomic_DNA"/>
</dbReference>
<evidence type="ECO:0000259" key="6">
    <source>
        <dbReference type="PROSITE" id="PS51352"/>
    </source>
</evidence>
<proteinExistence type="predicted"/>
<evidence type="ECO:0000256" key="4">
    <source>
        <dbReference type="ARBA" id="ARBA00023284"/>
    </source>
</evidence>
<dbReference type="InterPro" id="IPR013766">
    <property type="entry name" value="Thioredoxin_domain"/>
</dbReference>
<reference evidence="7 8" key="1">
    <citation type="submission" date="2016-10" db="EMBL/GenBank/DDBJ databases">
        <authorList>
            <person name="de Groot N.N."/>
        </authorList>
    </citation>
    <scope>NUCLEOTIDE SEQUENCE [LARGE SCALE GENOMIC DNA]</scope>
    <source>
        <strain evidence="7 8">DSM 26130</strain>
    </source>
</reference>
<accession>A0A1I1R0Y0</accession>
<evidence type="ECO:0000256" key="3">
    <source>
        <dbReference type="ARBA" id="ARBA00023157"/>
    </source>
</evidence>
<name>A0A1I1R0Y0_9BACT</name>
<keyword evidence="8" id="KW-1185">Reference proteome</keyword>
<dbReference type="PANTHER" id="PTHR42852">
    <property type="entry name" value="THIOL:DISULFIDE INTERCHANGE PROTEIN DSBE"/>
    <property type="match status" value="1"/>
</dbReference>
<comment type="subcellular location">
    <subcellularLocation>
        <location evidence="1">Cell envelope</location>
    </subcellularLocation>
</comment>
<dbReference type="GO" id="GO:0016853">
    <property type="term" value="F:isomerase activity"/>
    <property type="evidence" value="ECO:0007669"/>
    <property type="project" value="UniProtKB-KW"/>
</dbReference>
<evidence type="ECO:0000256" key="1">
    <source>
        <dbReference type="ARBA" id="ARBA00004196"/>
    </source>
</evidence>
<dbReference type="InterPro" id="IPR036249">
    <property type="entry name" value="Thioredoxin-like_sf"/>
</dbReference>
<evidence type="ECO:0000256" key="5">
    <source>
        <dbReference type="SAM" id="SignalP"/>
    </source>
</evidence>
<protein>
    <submittedName>
        <fullName evidence="7">Thiol-disulfide isomerase or thioredoxin</fullName>
    </submittedName>
</protein>
<dbReference type="OrthoDB" id="616241at2"/>
<evidence type="ECO:0000313" key="7">
    <source>
        <dbReference type="EMBL" id="SFD23930.1"/>
    </source>
</evidence>
<dbReference type="AlphaFoldDB" id="A0A1I1R0Y0"/>
<feature type="chain" id="PRO_5011795787" evidence="5">
    <location>
        <begin position="24"/>
        <end position="413"/>
    </location>
</feature>
<dbReference type="PROSITE" id="PS51352">
    <property type="entry name" value="THIOREDOXIN_2"/>
    <property type="match status" value="1"/>
</dbReference>
<organism evidence="7 8">
    <name type="scientific">Spirosoma endophyticum</name>
    <dbReference type="NCBI Taxonomy" id="662367"/>
    <lineage>
        <taxon>Bacteria</taxon>
        <taxon>Pseudomonadati</taxon>
        <taxon>Bacteroidota</taxon>
        <taxon>Cytophagia</taxon>
        <taxon>Cytophagales</taxon>
        <taxon>Cytophagaceae</taxon>
        <taxon>Spirosoma</taxon>
    </lineage>
</organism>
<dbReference type="Gene3D" id="3.40.30.10">
    <property type="entry name" value="Glutaredoxin"/>
    <property type="match status" value="1"/>
</dbReference>
<keyword evidence="5" id="KW-0732">Signal</keyword>
<dbReference type="InterPro" id="IPR050553">
    <property type="entry name" value="Thioredoxin_ResA/DsbE_sf"/>
</dbReference>
<dbReference type="GO" id="GO:0017004">
    <property type="term" value="P:cytochrome complex assembly"/>
    <property type="evidence" value="ECO:0007669"/>
    <property type="project" value="UniProtKB-KW"/>
</dbReference>
<dbReference type="SUPFAM" id="SSF52833">
    <property type="entry name" value="Thioredoxin-like"/>
    <property type="match status" value="1"/>
</dbReference>
<keyword evidence="7" id="KW-0413">Isomerase</keyword>
<keyword evidence="2" id="KW-0201">Cytochrome c-type biogenesis</keyword>
<dbReference type="CDD" id="cd02966">
    <property type="entry name" value="TlpA_like_family"/>
    <property type="match status" value="1"/>
</dbReference>
<dbReference type="PANTHER" id="PTHR42852:SF6">
    <property type="entry name" value="THIOL:DISULFIDE INTERCHANGE PROTEIN DSBE"/>
    <property type="match status" value="1"/>
</dbReference>
<sequence>MILKRTALAAAAGLLLTSSISLAQTKPQDGFWRGTFTLSSNQESPFNFELKGTNAWLLNGSERFELKGVSQKGDSLFIPVEIYDAVLAAKLETDKTISGVFKRPSVAPIPFKAEFGKRYRFVEKPAAATVSLHGKWDVTMGSGTKTVGVFNQSGNKVTGTFLSTTGDYRFFEGTVQGDEFSLSAFSGSSPQLLKGKIRDNEFTAELTNPRASQTIKGTRNAEAALPDAYTLTKVKAGTPFAFTFPNAFTGKPVSLSDPKFKGKVVVVTILGSWCPNCLDEASFLVPWYQANKQRGVEIIGLAFERKNDPAYAKTRLEVFKKRFGVEYDVLFAGTADVKYASSVLPALENVMAFPTTIFVNRQGEIAKVHTGYSGPATGQYYAEFVKEFNADINELLTETPGKALGVQPGKTDK</sequence>
<dbReference type="STRING" id="662367.SAMN05216167_10447"/>
<dbReference type="Proteomes" id="UP000198598">
    <property type="component" value="Unassembled WGS sequence"/>
</dbReference>
<dbReference type="RefSeq" id="WP_093826387.1">
    <property type="nucleotide sequence ID" value="NZ_FOLQ01000004.1"/>
</dbReference>
<dbReference type="InterPro" id="IPR013740">
    <property type="entry name" value="Redoxin"/>
</dbReference>
<evidence type="ECO:0000256" key="2">
    <source>
        <dbReference type="ARBA" id="ARBA00022748"/>
    </source>
</evidence>
<dbReference type="Pfam" id="PF08534">
    <property type="entry name" value="Redoxin"/>
    <property type="match status" value="1"/>
</dbReference>
<keyword evidence="3" id="KW-1015">Disulfide bond</keyword>
<gene>
    <name evidence="7" type="ORF">SAMN05216167_10447</name>
</gene>